<evidence type="ECO:0000256" key="11">
    <source>
        <dbReference type="ARBA" id="ARBA00031871"/>
    </source>
</evidence>
<dbReference type="SUPFAM" id="SSF52402">
    <property type="entry name" value="Adenine nucleotide alpha hydrolases-like"/>
    <property type="match status" value="1"/>
</dbReference>
<evidence type="ECO:0000256" key="9">
    <source>
        <dbReference type="ARBA" id="ARBA00022840"/>
    </source>
</evidence>
<comment type="catalytic activity">
    <reaction evidence="12">
        <text>FMN + ATP + H(+) = FAD + diphosphate</text>
        <dbReference type="Rhea" id="RHEA:17237"/>
        <dbReference type="ChEBI" id="CHEBI:15378"/>
        <dbReference type="ChEBI" id="CHEBI:30616"/>
        <dbReference type="ChEBI" id="CHEBI:33019"/>
        <dbReference type="ChEBI" id="CHEBI:57692"/>
        <dbReference type="ChEBI" id="CHEBI:58210"/>
        <dbReference type="EC" id="2.7.7.2"/>
    </reaction>
</comment>
<keyword evidence="7" id="KW-0547">Nucleotide-binding</keyword>
<evidence type="ECO:0000259" key="13">
    <source>
        <dbReference type="Pfam" id="PF01507"/>
    </source>
</evidence>
<evidence type="ECO:0000256" key="1">
    <source>
        <dbReference type="ARBA" id="ARBA00004726"/>
    </source>
</evidence>
<keyword evidence="4" id="KW-0288">FMN</keyword>
<evidence type="ECO:0000256" key="5">
    <source>
        <dbReference type="ARBA" id="ARBA00022679"/>
    </source>
</evidence>
<evidence type="ECO:0000256" key="4">
    <source>
        <dbReference type="ARBA" id="ARBA00022643"/>
    </source>
</evidence>
<dbReference type="InterPro" id="IPR002500">
    <property type="entry name" value="PAPS_reduct_dom"/>
</dbReference>
<accession>G0UBX0</accession>
<keyword evidence="8" id="KW-0274">FAD</keyword>
<dbReference type="Gene3D" id="3.80.10.10">
    <property type="entry name" value="Ribonuclease Inhibitor"/>
    <property type="match status" value="1"/>
</dbReference>
<organism evidence="14">
    <name type="scientific">Trypanosoma vivax (strain Y486)</name>
    <dbReference type="NCBI Taxonomy" id="1055687"/>
    <lineage>
        <taxon>Eukaryota</taxon>
        <taxon>Discoba</taxon>
        <taxon>Euglenozoa</taxon>
        <taxon>Kinetoplastea</taxon>
        <taxon>Metakinetoplastina</taxon>
        <taxon>Trypanosomatida</taxon>
        <taxon>Trypanosomatidae</taxon>
        <taxon>Trypanosoma</taxon>
        <taxon>Duttonella</taxon>
    </lineage>
</organism>
<dbReference type="GO" id="GO:0006747">
    <property type="term" value="P:FAD biosynthetic process"/>
    <property type="evidence" value="ECO:0007669"/>
    <property type="project" value="TreeGrafter"/>
</dbReference>
<dbReference type="PANTHER" id="PTHR23293:SF9">
    <property type="entry name" value="FAD SYNTHASE"/>
    <property type="match status" value="1"/>
</dbReference>
<gene>
    <name evidence="14" type="ORF">TVY486_1108020</name>
</gene>
<keyword evidence="3" id="KW-0285">Flavoprotein</keyword>
<evidence type="ECO:0000313" key="14">
    <source>
        <dbReference type="EMBL" id="CCC53318.1"/>
    </source>
</evidence>
<evidence type="ECO:0000256" key="8">
    <source>
        <dbReference type="ARBA" id="ARBA00022827"/>
    </source>
</evidence>
<dbReference type="InterPro" id="IPR014729">
    <property type="entry name" value="Rossmann-like_a/b/a_fold"/>
</dbReference>
<evidence type="ECO:0000256" key="10">
    <source>
        <dbReference type="ARBA" id="ARBA00031145"/>
    </source>
</evidence>
<evidence type="ECO:0000256" key="12">
    <source>
        <dbReference type="ARBA" id="ARBA00049494"/>
    </source>
</evidence>
<dbReference type="GO" id="GO:0003919">
    <property type="term" value="F:FMN adenylyltransferase activity"/>
    <property type="evidence" value="ECO:0007669"/>
    <property type="project" value="UniProtKB-EC"/>
</dbReference>
<dbReference type="EC" id="2.7.7.2" evidence="2"/>
<feature type="domain" description="Phosphoadenosine phosphosulphate reductase" evidence="13">
    <location>
        <begin position="143"/>
        <end position="293"/>
    </location>
</feature>
<keyword evidence="5" id="KW-0808">Transferase</keyword>
<evidence type="ECO:0000256" key="6">
    <source>
        <dbReference type="ARBA" id="ARBA00022695"/>
    </source>
</evidence>
<evidence type="ECO:0000256" key="7">
    <source>
        <dbReference type="ARBA" id="ARBA00022741"/>
    </source>
</evidence>
<dbReference type="Pfam" id="PF01507">
    <property type="entry name" value="PAPS_reduct"/>
    <property type="match status" value="1"/>
</dbReference>
<dbReference type="PANTHER" id="PTHR23293">
    <property type="entry name" value="FAD SYNTHETASE-RELATED FMN ADENYLYLTRANSFERASE"/>
    <property type="match status" value="1"/>
</dbReference>
<dbReference type="Gene3D" id="3.40.50.620">
    <property type="entry name" value="HUPs"/>
    <property type="match status" value="1"/>
</dbReference>
<dbReference type="OMA" id="PAWELND"/>
<reference evidence="14" key="1">
    <citation type="journal article" date="2012" name="Proc. Natl. Acad. Sci. U.S.A.">
        <title>Antigenic diversity is generated by distinct evolutionary mechanisms in African trypanosome species.</title>
        <authorList>
            <person name="Jackson A.P."/>
            <person name="Berry A."/>
            <person name="Aslett M."/>
            <person name="Allison H.C."/>
            <person name="Burton P."/>
            <person name="Vavrova-Anderson J."/>
            <person name="Brown R."/>
            <person name="Browne H."/>
            <person name="Corton N."/>
            <person name="Hauser H."/>
            <person name="Gamble J."/>
            <person name="Gilderthorp R."/>
            <person name="Marcello L."/>
            <person name="McQuillan J."/>
            <person name="Otto T.D."/>
            <person name="Quail M.A."/>
            <person name="Sanders M.J."/>
            <person name="van Tonder A."/>
            <person name="Ginger M.L."/>
            <person name="Field M.C."/>
            <person name="Barry J.D."/>
            <person name="Hertz-Fowler C."/>
            <person name="Berriman M."/>
        </authorList>
    </citation>
    <scope>NUCLEOTIDE SEQUENCE</scope>
    <source>
        <strain evidence="14">Y486</strain>
    </source>
</reference>
<proteinExistence type="predicted"/>
<evidence type="ECO:0000256" key="3">
    <source>
        <dbReference type="ARBA" id="ARBA00022630"/>
    </source>
</evidence>
<dbReference type="VEuPathDB" id="TriTrypDB:TvY486_1108020"/>
<dbReference type="GO" id="GO:0005524">
    <property type="term" value="F:ATP binding"/>
    <property type="evidence" value="ECO:0007669"/>
    <property type="project" value="UniProtKB-KW"/>
</dbReference>
<keyword evidence="9" id="KW-0067">ATP-binding</keyword>
<dbReference type="InterPro" id="IPR032675">
    <property type="entry name" value="LRR_dom_sf"/>
</dbReference>
<dbReference type="EMBL" id="HE573027">
    <property type="protein sequence ID" value="CCC53318.1"/>
    <property type="molecule type" value="Genomic_DNA"/>
</dbReference>
<comment type="pathway">
    <text evidence="1">Cofactor biosynthesis; FAD biosynthesis; FAD from FMN: step 1/1.</text>
</comment>
<sequence>MSRPTVSDRTVTLAGPGVTDATLAELCAKSSPQCIELESCGRVTDLSPLARVPSLREVIVSNCRSVRYLGPLGQGPGSLRRLVFRRTPVTRAQASDMTGGSMELVADAVGPAGVLRPPQSLVRSSIDLIRNVAGPYRAEEIGIAFNGGKDSVVMMDLFRCAMGTEFMSRCCVFYLGTSSEEFGEVVRFRNDFVRDWGLSLTEPGGAASMKDSLARVKEMRGICVAFMGTRVSDGGHQTDEVERTTAGWPDLVRVCPVFHWDYEDVWGYTLTYGLPYCPLYTLGYTSLGDLSTTIPNPLLRRDDGTFHPAWELTDGSAERRGRFVV</sequence>
<keyword evidence="6" id="KW-0548">Nucleotidyltransferase</keyword>
<evidence type="ECO:0000256" key="2">
    <source>
        <dbReference type="ARBA" id="ARBA00012393"/>
    </source>
</evidence>
<dbReference type="AlphaFoldDB" id="G0UBX0"/>
<protein>
    <recommendedName>
        <fullName evidence="2">FAD synthase</fullName>
        <ecNumber evidence="2">2.7.7.2</ecNumber>
    </recommendedName>
    <alternativeName>
        <fullName evidence="10">FAD pyrophosphorylase</fullName>
    </alternativeName>
    <alternativeName>
        <fullName evidence="11">FMN adenylyltransferase</fullName>
    </alternativeName>
</protein>
<name>G0UBX0_TRYVY</name>